<evidence type="ECO:0000313" key="1">
    <source>
        <dbReference type="EMBL" id="SDT03104.1"/>
    </source>
</evidence>
<reference evidence="1 2" key="1">
    <citation type="submission" date="2016-10" db="EMBL/GenBank/DDBJ databases">
        <authorList>
            <person name="de Groot N.N."/>
        </authorList>
    </citation>
    <scope>NUCLEOTIDE SEQUENCE [LARGE SCALE GENOMIC DNA]</scope>
    <source>
        <strain evidence="1 2">DSM 15019</strain>
    </source>
</reference>
<evidence type="ECO:0000313" key="2">
    <source>
        <dbReference type="Proteomes" id="UP000182126"/>
    </source>
</evidence>
<dbReference type="EMBL" id="LT629770">
    <property type="protein sequence ID" value="SDT03104.1"/>
    <property type="molecule type" value="Genomic_DNA"/>
</dbReference>
<dbReference type="AlphaFoldDB" id="A0A1H1X194"/>
<accession>A0A1H1X194</accession>
<proteinExistence type="predicted"/>
<gene>
    <name evidence="1" type="ORF">SAMN04489809_3323</name>
</gene>
<dbReference type="Proteomes" id="UP000182126">
    <property type="component" value="Chromosome I"/>
</dbReference>
<name>A0A1H1X194_9MICO</name>
<protein>
    <submittedName>
        <fullName evidence="1">Uncharacterized protein</fullName>
    </submittedName>
</protein>
<organism evidence="1 2">
    <name type="scientific">Microbacterium paraoxydans</name>
    <dbReference type="NCBI Taxonomy" id="199592"/>
    <lineage>
        <taxon>Bacteria</taxon>
        <taxon>Bacillati</taxon>
        <taxon>Actinomycetota</taxon>
        <taxon>Actinomycetes</taxon>
        <taxon>Micrococcales</taxon>
        <taxon>Microbacteriaceae</taxon>
        <taxon>Microbacterium</taxon>
    </lineage>
</organism>
<sequence length="105" mass="11220">MDDFPDDPTRTKQLYYASGDPVVVGYPLVVDTAQLDYRLANWIKTPQAVALAPGVYAGYNPAVADLAVYLEANTGDGDCAVREMYQFGGGACWDGVLASPAEPTQ</sequence>